<protein>
    <submittedName>
        <fullName evidence="8">SLC13 family permease</fullName>
    </submittedName>
</protein>
<keyword evidence="2" id="KW-0813">Transport</keyword>
<dbReference type="InterPro" id="IPR004680">
    <property type="entry name" value="Cit_transptr-like_dom"/>
</dbReference>
<evidence type="ECO:0000256" key="4">
    <source>
        <dbReference type="ARBA" id="ARBA00022989"/>
    </source>
</evidence>
<comment type="caution">
    <text evidence="8">The sequence shown here is derived from an EMBL/GenBank/DDBJ whole genome shotgun (WGS) entry which is preliminary data.</text>
</comment>
<dbReference type="AlphaFoldDB" id="A0AAE4L4H4"/>
<evidence type="ECO:0000313" key="8">
    <source>
        <dbReference type="EMBL" id="MDT2732418.1"/>
    </source>
</evidence>
<feature type="transmembrane region" description="Helical" evidence="6">
    <location>
        <begin position="26"/>
        <end position="45"/>
    </location>
</feature>
<feature type="domain" description="Citrate transporter-like" evidence="7">
    <location>
        <begin position="16"/>
        <end position="168"/>
    </location>
</feature>
<dbReference type="InterPro" id="IPR003474">
    <property type="entry name" value="Glcn_transporter"/>
</dbReference>
<keyword evidence="5 6" id="KW-0472">Membrane</keyword>
<evidence type="ECO:0000256" key="6">
    <source>
        <dbReference type="SAM" id="Phobius"/>
    </source>
</evidence>
<feature type="transmembrane region" description="Helical" evidence="6">
    <location>
        <begin position="99"/>
        <end position="131"/>
    </location>
</feature>
<accession>A0AAE4L4H4</accession>
<dbReference type="EMBL" id="JARQAG010000017">
    <property type="protein sequence ID" value="MDT2732418.1"/>
    <property type="molecule type" value="Genomic_DNA"/>
</dbReference>
<dbReference type="GO" id="GO:0005886">
    <property type="term" value="C:plasma membrane"/>
    <property type="evidence" value="ECO:0007669"/>
    <property type="project" value="TreeGrafter"/>
</dbReference>
<dbReference type="RefSeq" id="WP_004234953.1">
    <property type="nucleotide sequence ID" value="NZ_CP025420.1"/>
</dbReference>
<dbReference type="PANTHER" id="PTHR30354:SF26">
    <property type="entry name" value="TRANSPORTER, PUTATIVE-RELATED"/>
    <property type="match status" value="1"/>
</dbReference>
<feature type="transmembrane region" description="Helical" evidence="6">
    <location>
        <begin position="143"/>
        <end position="160"/>
    </location>
</feature>
<evidence type="ECO:0000256" key="3">
    <source>
        <dbReference type="ARBA" id="ARBA00022692"/>
    </source>
</evidence>
<evidence type="ECO:0000313" key="9">
    <source>
        <dbReference type="Proteomes" id="UP001180515"/>
    </source>
</evidence>
<dbReference type="PANTHER" id="PTHR30354">
    <property type="entry name" value="GNT FAMILY GLUCONATE TRANSPORTER"/>
    <property type="match status" value="1"/>
</dbReference>
<dbReference type="Proteomes" id="UP001180515">
    <property type="component" value="Unassembled WGS sequence"/>
</dbReference>
<comment type="subcellular location">
    <subcellularLocation>
        <location evidence="1">Membrane</location>
        <topology evidence="1">Multi-pass membrane protein</topology>
    </subcellularLocation>
</comment>
<evidence type="ECO:0000256" key="1">
    <source>
        <dbReference type="ARBA" id="ARBA00004141"/>
    </source>
</evidence>
<feature type="transmembrane region" description="Helical" evidence="6">
    <location>
        <begin position="57"/>
        <end position="75"/>
    </location>
</feature>
<dbReference type="GO" id="GO:0015128">
    <property type="term" value="F:gluconate transmembrane transporter activity"/>
    <property type="evidence" value="ECO:0007669"/>
    <property type="project" value="InterPro"/>
</dbReference>
<evidence type="ECO:0000256" key="5">
    <source>
        <dbReference type="ARBA" id="ARBA00023136"/>
    </source>
</evidence>
<evidence type="ECO:0000256" key="2">
    <source>
        <dbReference type="ARBA" id="ARBA00022448"/>
    </source>
</evidence>
<keyword evidence="3 6" id="KW-0812">Transmembrane</keyword>
<evidence type="ECO:0000259" key="7">
    <source>
        <dbReference type="Pfam" id="PF03600"/>
    </source>
</evidence>
<gene>
    <name evidence="8" type="ORF">P7G31_09290</name>
</gene>
<dbReference type="Pfam" id="PF03600">
    <property type="entry name" value="CitMHS"/>
    <property type="match status" value="1"/>
</dbReference>
<name>A0AAE4L4H4_9STRE</name>
<keyword evidence="4 6" id="KW-1133">Transmembrane helix</keyword>
<proteinExistence type="predicted"/>
<reference evidence="8" key="1">
    <citation type="submission" date="2023-03" db="EMBL/GenBank/DDBJ databases">
        <authorList>
            <person name="Shen W."/>
            <person name="Cai J."/>
        </authorList>
    </citation>
    <scope>NUCLEOTIDE SEQUENCE</scope>
    <source>
        <strain evidence="8">P82-2</strain>
    </source>
</reference>
<sequence length="173" mass="19516">MSPAVLALLMLVIVVAFILWNKVPLNFIMFVVPVIFSFLMGYNVMETSTFIINQINLVMSQTGYMLLFGLIYFTMVTETGMFDTIVNAVMKKVGDKLNVIGVMILTTILGAIAYLTANMSTTYLIVFPIMIPLYKKFKLDRDFAFIICQTAIGAMCWLPWGNRINHVCNNGRN</sequence>
<organism evidence="8 9">
    <name type="scientific">Streptococcus parauberis</name>
    <dbReference type="NCBI Taxonomy" id="1348"/>
    <lineage>
        <taxon>Bacteria</taxon>
        <taxon>Bacillati</taxon>
        <taxon>Bacillota</taxon>
        <taxon>Bacilli</taxon>
        <taxon>Lactobacillales</taxon>
        <taxon>Streptococcaceae</taxon>
        <taxon>Streptococcus</taxon>
    </lineage>
</organism>